<dbReference type="PANTHER" id="PTHR35369">
    <property type="entry name" value="BLR3025 PROTEIN-RELATED"/>
    <property type="match status" value="1"/>
</dbReference>
<gene>
    <name evidence="8" type="ORF">TMPK1_39280</name>
</gene>
<reference evidence="8" key="1">
    <citation type="submission" date="2021-02" db="EMBL/GenBank/DDBJ databases">
        <title>Genome sequence of Rhodospirillales sp. strain TMPK1 isolated from soil.</title>
        <authorList>
            <person name="Nakai R."/>
            <person name="Kusada H."/>
            <person name="Tamaki H."/>
        </authorList>
    </citation>
    <scope>NUCLEOTIDE SEQUENCE</scope>
    <source>
        <strain evidence="8">TMPK1</strain>
    </source>
</reference>
<evidence type="ECO:0000256" key="4">
    <source>
        <dbReference type="ARBA" id="ARBA00025589"/>
    </source>
</evidence>
<dbReference type="Pfam" id="PF11799">
    <property type="entry name" value="IMS_C"/>
    <property type="match status" value="1"/>
</dbReference>
<dbReference type="InterPro" id="IPR001126">
    <property type="entry name" value="UmuC"/>
</dbReference>
<proteinExistence type="predicted"/>
<protein>
    <recommendedName>
        <fullName evidence="2">DNA-directed DNA polymerase</fullName>
        <ecNumber evidence="2">2.7.7.7</ecNumber>
    </recommendedName>
</protein>
<feature type="domain" description="DNA polymerase Y-family little finger" evidence="7">
    <location>
        <begin position="243"/>
        <end position="325"/>
    </location>
</feature>
<dbReference type="AlphaFoldDB" id="A0A8S8XI36"/>
<evidence type="ECO:0000259" key="7">
    <source>
        <dbReference type="Pfam" id="PF11799"/>
    </source>
</evidence>
<dbReference type="Proteomes" id="UP000681075">
    <property type="component" value="Unassembled WGS sequence"/>
</dbReference>
<dbReference type="RefSeq" id="WP_420245291.1">
    <property type="nucleotide sequence ID" value="NZ_BOPV01000001.1"/>
</dbReference>
<evidence type="ECO:0000256" key="5">
    <source>
        <dbReference type="ARBA" id="ARBA00049244"/>
    </source>
</evidence>
<dbReference type="Pfam" id="PF00817">
    <property type="entry name" value="IMS"/>
    <property type="match status" value="1"/>
</dbReference>
<dbReference type="EMBL" id="BOPV01000001">
    <property type="protein sequence ID" value="GIL41691.1"/>
    <property type="molecule type" value="Genomic_DNA"/>
</dbReference>
<comment type="caution">
    <text evidence="8">The sequence shown here is derived from an EMBL/GenBank/DDBJ whole genome shotgun (WGS) entry which is preliminary data.</text>
</comment>
<comment type="function">
    <text evidence="4">Poorly processive, error-prone DNA polymerase involved in untargeted mutagenesis. Copies undamaged DNA at stalled replication forks, which arise in vivo from mismatched or misaligned primer ends. These misaligned primers can be extended by PolIV. Exhibits no 3'-5' exonuclease (proofreading) activity. May be involved in translesional synthesis, in conjunction with the beta clamp from PolIII.</text>
</comment>
<dbReference type="EC" id="2.7.7.7" evidence="2"/>
<evidence type="ECO:0000313" key="9">
    <source>
        <dbReference type="Proteomes" id="UP000681075"/>
    </source>
</evidence>
<dbReference type="PANTHER" id="PTHR35369:SF2">
    <property type="entry name" value="BLR3025 PROTEIN"/>
    <property type="match status" value="1"/>
</dbReference>
<evidence type="ECO:0000313" key="8">
    <source>
        <dbReference type="EMBL" id="GIL41691.1"/>
    </source>
</evidence>
<accession>A0A8S8XI36</accession>
<keyword evidence="3" id="KW-0227">DNA damage</keyword>
<dbReference type="InterPro" id="IPR043502">
    <property type="entry name" value="DNA/RNA_pol_sf"/>
</dbReference>
<comment type="catalytic activity">
    <reaction evidence="5">
        <text>DNA(n) + a 2'-deoxyribonucleoside 5'-triphosphate = DNA(n+1) + diphosphate</text>
        <dbReference type="Rhea" id="RHEA:22508"/>
        <dbReference type="Rhea" id="RHEA-COMP:17339"/>
        <dbReference type="Rhea" id="RHEA-COMP:17340"/>
        <dbReference type="ChEBI" id="CHEBI:33019"/>
        <dbReference type="ChEBI" id="CHEBI:61560"/>
        <dbReference type="ChEBI" id="CHEBI:173112"/>
        <dbReference type="EC" id="2.7.7.7"/>
    </reaction>
</comment>
<evidence type="ECO:0000256" key="2">
    <source>
        <dbReference type="ARBA" id="ARBA00012417"/>
    </source>
</evidence>
<organism evidence="8 9">
    <name type="scientific">Roseiterribacter gracilis</name>
    <dbReference type="NCBI Taxonomy" id="2812848"/>
    <lineage>
        <taxon>Bacteria</taxon>
        <taxon>Pseudomonadati</taxon>
        <taxon>Pseudomonadota</taxon>
        <taxon>Alphaproteobacteria</taxon>
        <taxon>Rhodospirillales</taxon>
        <taxon>Roseiterribacteraceae</taxon>
        <taxon>Roseiterribacter</taxon>
    </lineage>
</organism>
<keyword evidence="9" id="KW-1185">Reference proteome</keyword>
<dbReference type="InterPro" id="IPR050356">
    <property type="entry name" value="SulA_CellDiv_inhibitor"/>
</dbReference>
<evidence type="ECO:0000256" key="1">
    <source>
        <dbReference type="ARBA" id="ARBA00011245"/>
    </source>
</evidence>
<dbReference type="GO" id="GO:0003684">
    <property type="term" value="F:damaged DNA binding"/>
    <property type="evidence" value="ECO:0007669"/>
    <property type="project" value="InterPro"/>
</dbReference>
<sequence>MARRYVAVWFPFFAIDRFRSVKPAESDAPFVLIEHHAHGPRIAALDAKARSIGLTIGRPLSEARAIEPSLLHDWIDETQDRATLARFAAWAQRWTPFAYAQGTDGLALDTTGCAHLFGGESHLLQDLRARFRALGFTTRAAAADTPTAAWMQVRWGDGESIPRGQSRLHLSKLPVEALQPDEATRETLRSLGIREVREIDALPRAGTGARFPALLQRLDAALGRTPTPSQVRRAVPRFRARVAFAEPIATREALEATLDKLLDALSVQLEREVRGARRLDLTWFRVDGTTQLTRIDTSAPTRSAPHLKRLFLERLDKVDPGFGIDAASLVAPNTDHNPAHQLGAGGLLGDRVRDTAPLIDRLQTRLGMSRVLRPAPYDSHLPERAMQFDIATGAQPKRTWPVRGPRPLLLLPRAEPIDAIAQVPDHPPLRFTWRNRTRRVLAADGPERIEPEWWRAVGDGKGQGDALERLLLTVRSRVDEDDDDQPPVAINHDLTPDLPDPSLRDYYRVQADDGRRYWVFRIGLYQQDIPTRWYLHGVFA</sequence>
<feature type="domain" description="UmuC" evidence="6">
    <location>
        <begin position="26"/>
        <end position="151"/>
    </location>
</feature>
<dbReference type="SUPFAM" id="SSF56672">
    <property type="entry name" value="DNA/RNA polymerases"/>
    <property type="match status" value="1"/>
</dbReference>
<dbReference type="InterPro" id="IPR017961">
    <property type="entry name" value="DNA_pol_Y-fam_little_finger"/>
</dbReference>
<name>A0A8S8XI36_9PROT</name>
<evidence type="ECO:0000259" key="6">
    <source>
        <dbReference type="Pfam" id="PF00817"/>
    </source>
</evidence>
<comment type="subunit">
    <text evidence="1">Monomer.</text>
</comment>
<dbReference type="GO" id="GO:0006281">
    <property type="term" value="P:DNA repair"/>
    <property type="evidence" value="ECO:0007669"/>
    <property type="project" value="InterPro"/>
</dbReference>
<dbReference type="CDD" id="cd03468">
    <property type="entry name" value="PolY_like"/>
    <property type="match status" value="1"/>
</dbReference>
<evidence type="ECO:0000256" key="3">
    <source>
        <dbReference type="ARBA" id="ARBA00022763"/>
    </source>
</evidence>